<dbReference type="PANTHER" id="PTHR47435:SF4">
    <property type="entry name" value="KELCH REPEAT PROTEIN (AFU_ORTHOLOGUE AFUA_5G12780)"/>
    <property type="match status" value="1"/>
</dbReference>
<keyword evidence="1" id="KW-0677">Repeat</keyword>
<evidence type="ECO:0000256" key="2">
    <source>
        <dbReference type="ARBA" id="ARBA00023004"/>
    </source>
</evidence>
<dbReference type="SUPFAM" id="SSF117281">
    <property type="entry name" value="Kelch motif"/>
    <property type="match status" value="1"/>
</dbReference>
<dbReference type="Proteomes" id="UP000001611">
    <property type="component" value="Chromosome 6"/>
</dbReference>
<keyword evidence="4" id="KW-1185">Reference proteome</keyword>
<dbReference type="KEGG" id="vda:VDAG_03531"/>
<sequence length="353" mass="38670">MAFLSAKWLLIASSQRLRRSSHAVSVVDQKTYVFGGELVPREPIDNQIDIIDVENENGRKRSMQRPAFAKRSVNPTVKTIPAPAEAPIPRVGSPSATINGSIWIFSGRGGIEMKPVEEQGALWRYEAGAANWSSVKPADPAAPYPAGRSYHCVASDGKSKLFVHSGCPETGRLADLWMFDTEERTWSELPSAPAPSRGGASIAYADGKLYRVNGFDGINEQGGSLDVFDIPSLSWNTISYNPDNMEGPEARSVGTLLPVMIHGNVHLITMFGERDPSALGHAGAGKMLPDAWAWDIRERKWQKLKIPGQIPEPRGWFDADVVRGGDRNESIIVHGGLNENNERLGDIWKLGFD</sequence>
<dbReference type="eggNOG" id="KOG0379">
    <property type="taxonomic scope" value="Eukaryota"/>
</dbReference>
<dbReference type="Pfam" id="PF24681">
    <property type="entry name" value="Kelch_KLHDC2_KLHL20_DRC7"/>
    <property type="match status" value="1"/>
</dbReference>
<name>G2WZT9_VERDV</name>
<dbReference type="HOGENOM" id="CLU_030461_1_1_1"/>
<protein>
    <submittedName>
        <fullName evidence="3">Kelch repeat protein</fullName>
    </submittedName>
</protein>
<dbReference type="PANTHER" id="PTHR47435">
    <property type="entry name" value="KELCH REPEAT PROTEIN (AFU_ORTHOLOGUE AFUA_5G12780)"/>
    <property type="match status" value="1"/>
</dbReference>
<reference evidence="3 4" key="1">
    <citation type="submission" date="2008-03" db="EMBL/GenBank/DDBJ databases">
        <title>The Genome Sequence of Verticillium dahliae VdLs.17.</title>
        <authorList>
            <consortium name="The Broad Institute Genome Sequencing Platform"/>
            <person name="Ma L.-J.J."/>
            <person name="Klosterman S.J."/>
            <person name="Subbarao K."/>
            <person name="Dobinson K."/>
            <person name="Veronese P."/>
            <person name="Kang S."/>
            <person name="Gold S.E."/>
            <person name="Young S."/>
            <person name="Jaffe D."/>
            <person name="Gnerre S."/>
            <person name="Berlin A."/>
            <person name="Heiman D."/>
            <person name="Hepburn T."/>
            <person name="Sykes S."/>
            <person name="Alvarado L."/>
            <person name="Kodira C.D."/>
            <person name="Lander E."/>
            <person name="Galagan J."/>
            <person name="Nusbaum C."/>
            <person name="Birren B."/>
        </authorList>
    </citation>
    <scope>NUCLEOTIDE SEQUENCE [LARGE SCALE GENOMIC DNA]</scope>
    <source>
        <strain evidence="4">VdLs.17 / ATCC MYA-4575 / FGSC 10137</strain>
    </source>
</reference>
<dbReference type="GO" id="GO:0019760">
    <property type="term" value="P:glucosinolate metabolic process"/>
    <property type="evidence" value="ECO:0007669"/>
    <property type="project" value="UniProtKB-ARBA"/>
</dbReference>
<dbReference type="InParanoid" id="G2WZT9"/>
<dbReference type="OMA" id="PRDNDVH"/>
<keyword evidence="2" id="KW-0408">Iron</keyword>
<organism evidence="3 4">
    <name type="scientific">Verticillium dahliae (strain VdLs.17 / ATCC MYA-4575 / FGSC 10137)</name>
    <name type="common">Verticillium wilt</name>
    <dbReference type="NCBI Taxonomy" id="498257"/>
    <lineage>
        <taxon>Eukaryota</taxon>
        <taxon>Fungi</taxon>
        <taxon>Dikarya</taxon>
        <taxon>Ascomycota</taxon>
        <taxon>Pezizomycotina</taxon>
        <taxon>Sordariomycetes</taxon>
        <taxon>Hypocreomycetidae</taxon>
        <taxon>Glomerellales</taxon>
        <taxon>Plectosphaerellaceae</taxon>
        <taxon>Verticillium</taxon>
    </lineage>
</organism>
<gene>
    <name evidence="3" type="ORF">VDAG_03531</name>
</gene>
<accession>G2WZT9</accession>
<dbReference type="OrthoDB" id="10250130at2759"/>
<dbReference type="Gene3D" id="2.120.10.80">
    <property type="entry name" value="Kelch-type beta propeller"/>
    <property type="match status" value="2"/>
</dbReference>
<evidence type="ECO:0000313" key="3">
    <source>
        <dbReference type="EMBL" id="EGY22091.1"/>
    </source>
</evidence>
<dbReference type="AlphaFoldDB" id="G2WZT9"/>
<evidence type="ECO:0000313" key="4">
    <source>
        <dbReference type="Proteomes" id="UP000001611"/>
    </source>
</evidence>
<dbReference type="RefSeq" id="XP_009655691.1">
    <property type="nucleotide sequence ID" value="XM_009657396.1"/>
</dbReference>
<dbReference type="EMBL" id="DS572699">
    <property type="protein sequence ID" value="EGY22091.1"/>
    <property type="molecule type" value="Genomic_DNA"/>
</dbReference>
<proteinExistence type="predicted"/>
<evidence type="ECO:0000256" key="1">
    <source>
        <dbReference type="ARBA" id="ARBA00022737"/>
    </source>
</evidence>
<dbReference type="InterPro" id="IPR015915">
    <property type="entry name" value="Kelch-typ_b-propeller"/>
</dbReference>
<dbReference type="GeneID" id="20704994"/>